<dbReference type="Gene3D" id="3.40.50.300">
    <property type="entry name" value="P-loop containing nucleotide triphosphate hydrolases"/>
    <property type="match status" value="1"/>
</dbReference>
<dbReference type="OrthoDB" id="2440785at2759"/>
<gene>
    <name evidence="4" type="ORF">FWILDA_LOCUS4146</name>
</gene>
<dbReference type="InterPro" id="IPR029063">
    <property type="entry name" value="SAM-dependent_MTases_sf"/>
</dbReference>
<proteinExistence type="predicted"/>
<keyword evidence="5" id="KW-1185">Reference proteome</keyword>
<dbReference type="GO" id="GO:0008170">
    <property type="term" value="F:N-methyltransferase activity"/>
    <property type="evidence" value="ECO:0007669"/>
    <property type="project" value="InterPro"/>
</dbReference>
<dbReference type="GO" id="GO:0004521">
    <property type="term" value="F:RNA endonuclease activity"/>
    <property type="evidence" value="ECO:0007669"/>
    <property type="project" value="TreeGrafter"/>
</dbReference>
<dbReference type="GO" id="GO:0016075">
    <property type="term" value="P:rRNA catabolic process"/>
    <property type="evidence" value="ECO:0007669"/>
    <property type="project" value="TreeGrafter"/>
</dbReference>
<dbReference type="InterPro" id="IPR003477">
    <property type="entry name" value="PemK-like"/>
</dbReference>
<dbReference type="InterPro" id="IPR027417">
    <property type="entry name" value="P-loop_NTPase"/>
</dbReference>
<dbReference type="Proteomes" id="UP001153678">
    <property type="component" value="Unassembled WGS sequence"/>
</dbReference>
<dbReference type="GO" id="GO:0032259">
    <property type="term" value="P:methylation"/>
    <property type="evidence" value="ECO:0007669"/>
    <property type="project" value="UniProtKB-KW"/>
</dbReference>
<dbReference type="EMBL" id="CAMKVN010000598">
    <property type="protein sequence ID" value="CAI2169573.1"/>
    <property type="molecule type" value="Genomic_DNA"/>
</dbReference>
<dbReference type="SUPFAM" id="SSF52540">
    <property type="entry name" value="P-loop containing nucleoside triphosphate hydrolases"/>
    <property type="match status" value="1"/>
</dbReference>
<dbReference type="Pfam" id="PF01555">
    <property type="entry name" value="N6_N4_Mtase"/>
    <property type="match status" value="1"/>
</dbReference>
<comment type="caution">
    <text evidence="4">The sequence shown here is derived from an EMBL/GenBank/DDBJ whole genome shotgun (WGS) entry which is preliminary data.</text>
</comment>
<sequence length="868" mass="98949">MTPWDPESPTIQDPKLLLTVWFIVFKIPLLANFANRQWDPVGDDKSNALLIKGFSMKNIESPLNDPAIQSGTTAAASSEIARSVGVGHGFETAKPLKLITKITQLWCPHNGIVLDPFGGSGTTGHAVLQLNKETNTNRTDQKEHEPLGGGFKFTTLDKQINNQAILQMERNELIDTIIASRIDKYQQKYQNLQILKSENYHYLIAKNSNQEVNLPDSNGREIKDAHPALVVSNNRQNNASPLIVIIPITSLKASDKVFSFQLLITLEKKSVILVDQIRTIDRDKFKDKITEIDNALMEEIVEKYERYLRCQVVIKKGNEETPVPFIQILDALTGSGKTVILAKVIGEISKCQVIMLAEYRESLLFENEPLVLFATVGTFNQKDKEAGNRQIYQCKLDEQNQSTWDSLKNRGERPLFIVYDEGHNLSDQQTDLLLELKPEVFLMASATMKFPHKLAEQFTELKKESKWQDPDFFTQVPTTEVVEAGLVKKVIQLASYENPREETISSLVEDLKTIENQLHNNLPNQKPKAIYVFEKCQVKPENIAVYCDLKFSREFPKPPEFNLFAGSGEKKYQEFISAITHQLPELLNTAHFYIQVEKQSTFQGVIEEINHELEKNGRGIEIKPTTSVDKPEIVKVEDIYQLPKIICNADKINTRGDSYRTITKKYIDEQGNFQETVHEKTGDTDKITARAVFYREIIRKLPQIRGMVLLDEPKFDALVGFKSNVYGQIIKKVDEVIKVYLDHSQLEASETELYTIPDLLLYNPANSINFNNSIHPKYSQLNKLEEKFARELDKFGYKWCRNPSRTGYSIPLITLGSTRNFYPDFLVFLQNKIIAIDTSGEHLIKDKVDRKLLNISPKLLVCFISSGK</sequence>
<evidence type="ECO:0000313" key="4">
    <source>
        <dbReference type="EMBL" id="CAI2169573.1"/>
    </source>
</evidence>
<dbReference type="SUPFAM" id="SSF53335">
    <property type="entry name" value="S-adenosyl-L-methionine-dependent methyltransferases"/>
    <property type="match status" value="1"/>
</dbReference>
<dbReference type="InterPro" id="IPR002941">
    <property type="entry name" value="DNA_methylase_N4/N6"/>
</dbReference>
<protein>
    <submittedName>
        <fullName evidence="4">13096_t:CDS:1</fullName>
    </submittedName>
</protein>
<dbReference type="GO" id="GO:0006402">
    <property type="term" value="P:mRNA catabolic process"/>
    <property type="evidence" value="ECO:0007669"/>
    <property type="project" value="TreeGrafter"/>
</dbReference>
<keyword evidence="2" id="KW-0808">Transferase</keyword>
<dbReference type="AlphaFoldDB" id="A0A9W4WSS8"/>
<feature type="domain" description="DNA methylase N-4/N-6" evidence="3">
    <location>
        <begin position="88"/>
        <end position="133"/>
    </location>
</feature>
<evidence type="ECO:0000259" key="3">
    <source>
        <dbReference type="Pfam" id="PF01555"/>
    </source>
</evidence>
<evidence type="ECO:0000256" key="1">
    <source>
        <dbReference type="ARBA" id="ARBA00022603"/>
    </source>
</evidence>
<dbReference type="Gene3D" id="3.40.50.150">
    <property type="entry name" value="Vaccinia Virus protein VP39"/>
    <property type="match status" value="1"/>
</dbReference>
<dbReference type="GO" id="GO:0003677">
    <property type="term" value="F:DNA binding"/>
    <property type="evidence" value="ECO:0007669"/>
    <property type="project" value="InterPro"/>
</dbReference>
<dbReference type="SUPFAM" id="SSF50118">
    <property type="entry name" value="Cell growth inhibitor/plasmid maintenance toxic component"/>
    <property type="match status" value="1"/>
</dbReference>
<evidence type="ECO:0000313" key="5">
    <source>
        <dbReference type="Proteomes" id="UP001153678"/>
    </source>
</evidence>
<reference evidence="4" key="1">
    <citation type="submission" date="2022-08" db="EMBL/GenBank/DDBJ databases">
        <authorList>
            <person name="Kallberg Y."/>
            <person name="Tangrot J."/>
            <person name="Rosling A."/>
        </authorList>
    </citation>
    <scope>NUCLEOTIDE SEQUENCE</scope>
    <source>
        <strain evidence="4">Wild A</strain>
    </source>
</reference>
<dbReference type="Gene3D" id="2.30.30.110">
    <property type="match status" value="1"/>
</dbReference>
<dbReference type="Pfam" id="PF02452">
    <property type="entry name" value="PemK_toxin"/>
    <property type="match status" value="1"/>
</dbReference>
<dbReference type="PANTHER" id="PTHR33988">
    <property type="entry name" value="ENDORIBONUCLEASE MAZF-RELATED"/>
    <property type="match status" value="1"/>
</dbReference>
<evidence type="ECO:0000256" key="2">
    <source>
        <dbReference type="ARBA" id="ARBA00022679"/>
    </source>
</evidence>
<dbReference type="InterPro" id="IPR011067">
    <property type="entry name" value="Plasmid_toxin/cell-grow_inhib"/>
</dbReference>
<accession>A0A9W4WSS8</accession>
<keyword evidence="1" id="KW-0489">Methyltransferase</keyword>
<name>A0A9W4WSS8_9GLOM</name>
<organism evidence="4 5">
    <name type="scientific">Funneliformis geosporum</name>
    <dbReference type="NCBI Taxonomy" id="1117311"/>
    <lineage>
        <taxon>Eukaryota</taxon>
        <taxon>Fungi</taxon>
        <taxon>Fungi incertae sedis</taxon>
        <taxon>Mucoromycota</taxon>
        <taxon>Glomeromycotina</taxon>
        <taxon>Glomeromycetes</taxon>
        <taxon>Glomerales</taxon>
        <taxon>Glomeraceae</taxon>
        <taxon>Funneliformis</taxon>
    </lineage>
</organism>